<evidence type="ECO:0000313" key="10">
    <source>
        <dbReference type="Proteomes" id="UP000580856"/>
    </source>
</evidence>
<dbReference type="PANTHER" id="PTHR32089">
    <property type="entry name" value="METHYL-ACCEPTING CHEMOTAXIS PROTEIN MCPB"/>
    <property type="match status" value="1"/>
</dbReference>
<evidence type="ECO:0000256" key="3">
    <source>
        <dbReference type="ARBA" id="ARBA00029447"/>
    </source>
</evidence>
<keyword evidence="6" id="KW-1133">Transmembrane helix</keyword>
<evidence type="ECO:0000256" key="6">
    <source>
        <dbReference type="SAM" id="Phobius"/>
    </source>
</evidence>
<feature type="domain" description="Methyl-accepting transducer" evidence="7">
    <location>
        <begin position="437"/>
        <end position="673"/>
    </location>
</feature>
<dbReference type="Pfam" id="PF22673">
    <property type="entry name" value="MCP-like_PDC_1"/>
    <property type="match status" value="1"/>
</dbReference>
<sequence>MLAFRSIKTKTLFFTGMCLVATLMVVIACSTYSAREEALEMAVQEASARATIEADKIRSRINQGLTIARSTANTFEGYKKDTSGTPERSQIMAMQYELSAQNENVLGVWSGWEPNAFDGRDAEFAAIEGNRPDGRFVPYWNRVGGMHFQVITVDIDAGKWYTDARDSGREAVLDPVTYKLNGETVTLVSLTSPVRLNGRSIGVVGVDLAADFLQKLADSVTLFGTRADVVIVSHSGVMIGRTDHPDAIGKPFDDVEPDAHKIMRAMSRGESMHFFRDGKLNIAVPVPLGEGGTSWAVSLAVDENLIFAPVNAMALQTALIGGGCLVLAMIVLWFLVGRLARPIQDTASAVNRIAEGDLDVKLDVHGHDEVADMQVAVNVMVEHLRKNIAEIENQVSVAREKTAQAEKAMAEAEEAGRRADRARSEGLMQAADKLGVVVERISTAMEEISAQSEEIRRGTDVQKDRITATATAMEEMNATVLEVAQNAGHAANQGASAMTSARDGREVVGKSIDAMGTTQKHTDELRVAMEQLDEQARAIGSIMNVIDDIADQTNLLALNAAIEAARAGDAGRGFAVVADEVRKLAEKTMNATKEVGSSIVAIQKVAESNITSMERAAKDLQGAVEYANRSGEMLGTIVTGTEAAASQIQGIATAAAQQSAASDEINRSIEEVNRITLDTARSIDETVDALREMTQQTAGLATLIQELRDEANA</sequence>
<dbReference type="GO" id="GO:0016020">
    <property type="term" value="C:membrane"/>
    <property type="evidence" value="ECO:0007669"/>
    <property type="project" value="UniProtKB-SubCell"/>
</dbReference>
<dbReference type="CDD" id="cd11386">
    <property type="entry name" value="MCP_signal"/>
    <property type="match status" value="1"/>
</dbReference>
<organism evidence="9 10">
    <name type="scientific">Desulfobaculum xiamenense</name>
    <dbReference type="NCBI Taxonomy" id="995050"/>
    <lineage>
        <taxon>Bacteria</taxon>
        <taxon>Pseudomonadati</taxon>
        <taxon>Thermodesulfobacteriota</taxon>
        <taxon>Desulfovibrionia</taxon>
        <taxon>Desulfovibrionales</taxon>
        <taxon>Desulfovibrionaceae</taxon>
        <taxon>Desulfobaculum</taxon>
    </lineage>
</organism>
<evidence type="ECO:0000259" key="8">
    <source>
        <dbReference type="PROSITE" id="PS50885"/>
    </source>
</evidence>
<protein>
    <submittedName>
        <fullName evidence="9">Methyl-accepting chemotaxis protein</fullName>
    </submittedName>
</protein>
<evidence type="ECO:0000256" key="1">
    <source>
        <dbReference type="ARBA" id="ARBA00004370"/>
    </source>
</evidence>
<name>A0A846QHV5_9BACT</name>
<dbReference type="SMART" id="SM00283">
    <property type="entry name" value="MA"/>
    <property type="match status" value="1"/>
</dbReference>
<dbReference type="Gene3D" id="6.10.340.10">
    <property type="match status" value="1"/>
</dbReference>
<keyword evidence="10" id="KW-1185">Reference proteome</keyword>
<dbReference type="SUPFAM" id="SSF58104">
    <property type="entry name" value="Methyl-accepting chemotaxis protein (MCP) signaling domain"/>
    <property type="match status" value="1"/>
</dbReference>
<dbReference type="Proteomes" id="UP000580856">
    <property type="component" value="Unassembled WGS sequence"/>
</dbReference>
<dbReference type="FunFam" id="1.10.287.950:FF:000001">
    <property type="entry name" value="Methyl-accepting chemotaxis sensory transducer"/>
    <property type="match status" value="1"/>
</dbReference>
<proteinExistence type="inferred from homology"/>
<feature type="transmembrane region" description="Helical" evidence="6">
    <location>
        <begin position="12"/>
        <end position="34"/>
    </location>
</feature>
<dbReference type="InterPro" id="IPR003660">
    <property type="entry name" value="HAMP_dom"/>
</dbReference>
<keyword evidence="5" id="KW-0175">Coiled coil</keyword>
<evidence type="ECO:0000313" key="9">
    <source>
        <dbReference type="EMBL" id="NJB67838.1"/>
    </source>
</evidence>
<evidence type="ECO:0000256" key="5">
    <source>
        <dbReference type="SAM" id="Coils"/>
    </source>
</evidence>
<dbReference type="SMART" id="SM00304">
    <property type="entry name" value="HAMP"/>
    <property type="match status" value="1"/>
</dbReference>
<dbReference type="InterPro" id="IPR004089">
    <property type="entry name" value="MCPsignal_dom"/>
</dbReference>
<evidence type="ECO:0000256" key="4">
    <source>
        <dbReference type="PROSITE-ProRule" id="PRU00284"/>
    </source>
</evidence>
<dbReference type="PROSITE" id="PS50111">
    <property type="entry name" value="CHEMOTAXIS_TRANSDUC_2"/>
    <property type="match status" value="1"/>
</dbReference>
<dbReference type="Gene3D" id="3.30.450.20">
    <property type="entry name" value="PAS domain"/>
    <property type="match status" value="2"/>
</dbReference>
<feature type="transmembrane region" description="Helical" evidence="6">
    <location>
        <begin position="313"/>
        <end position="336"/>
    </location>
</feature>
<keyword evidence="6" id="KW-0472">Membrane</keyword>
<keyword evidence="6" id="KW-0812">Transmembrane</keyword>
<dbReference type="GO" id="GO:0007165">
    <property type="term" value="P:signal transduction"/>
    <property type="evidence" value="ECO:0007669"/>
    <property type="project" value="UniProtKB-KW"/>
</dbReference>
<dbReference type="CDD" id="cd06225">
    <property type="entry name" value="HAMP"/>
    <property type="match status" value="1"/>
</dbReference>
<feature type="coiled-coil region" evidence="5">
    <location>
        <begin position="381"/>
        <end position="425"/>
    </location>
</feature>
<dbReference type="EMBL" id="JAATJA010000001">
    <property type="protein sequence ID" value="NJB67838.1"/>
    <property type="molecule type" value="Genomic_DNA"/>
</dbReference>
<dbReference type="PROSITE" id="PS50885">
    <property type="entry name" value="HAMP"/>
    <property type="match status" value="1"/>
</dbReference>
<dbReference type="CDD" id="cd12913">
    <property type="entry name" value="PDC1_MCP_like"/>
    <property type="match status" value="1"/>
</dbReference>
<dbReference type="Pfam" id="PF00015">
    <property type="entry name" value="MCPsignal"/>
    <property type="match status" value="1"/>
</dbReference>
<gene>
    <name evidence="9" type="ORF">GGQ74_001478</name>
</gene>
<reference evidence="9 10" key="1">
    <citation type="submission" date="2020-03" db="EMBL/GenBank/DDBJ databases">
        <title>Genomic Encyclopedia of Type Strains, Phase IV (KMG-IV): sequencing the most valuable type-strain genomes for metagenomic binning, comparative biology and taxonomic classification.</title>
        <authorList>
            <person name="Goeker M."/>
        </authorList>
    </citation>
    <scope>NUCLEOTIDE SEQUENCE [LARGE SCALE GENOMIC DNA]</scope>
    <source>
        <strain evidence="9 10">DSM 24233</strain>
    </source>
</reference>
<accession>A0A846QHV5</accession>
<dbReference type="RefSeq" id="WP_167940856.1">
    <property type="nucleotide sequence ID" value="NZ_JAATJA010000001.1"/>
</dbReference>
<dbReference type="PROSITE" id="PS51257">
    <property type="entry name" value="PROKAR_LIPOPROTEIN"/>
    <property type="match status" value="1"/>
</dbReference>
<feature type="domain" description="HAMP" evidence="8">
    <location>
        <begin position="337"/>
        <end position="389"/>
    </location>
</feature>
<dbReference type="PANTHER" id="PTHR32089:SF112">
    <property type="entry name" value="LYSOZYME-LIKE PROTEIN-RELATED"/>
    <property type="match status" value="1"/>
</dbReference>
<comment type="similarity">
    <text evidence="3">Belongs to the methyl-accepting chemotaxis (MCP) protein family.</text>
</comment>
<dbReference type="Pfam" id="PF00672">
    <property type="entry name" value="HAMP"/>
    <property type="match status" value="1"/>
</dbReference>
<comment type="caution">
    <text evidence="9">The sequence shown here is derived from an EMBL/GenBank/DDBJ whole genome shotgun (WGS) entry which is preliminary data.</text>
</comment>
<dbReference type="Gene3D" id="1.10.287.950">
    <property type="entry name" value="Methyl-accepting chemotaxis protein"/>
    <property type="match status" value="1"/>
</dbReference>
<dbReference type="GO" id="GO:0006935">
    <property type="term" value="P:chemotaxis"/>
    <property type="evidence" value="ECO:0007669"/>
    <property type="project" value="UniProtKB-ARBA"/>
</dbReference>
<keyword evidence="2 4" id="KW-0807">Transducer</keyword>
<dbReference type="AlphaFoldDB" id="A0A846QHV5"/>
<evidence type="ECO:0000259" key="7">
    <source>
        <dbReference type="PROSITE" id="PS50111"/>
    </source>
</evidence>
<comment type="subcellular location">
    <subcellularLocation>
        <location evidence="1">Membrane</location>
    </subcellularLocation>
</comment>
<evidence type="ECO:0000256" key="2">
    <source>
        <dbReference type="ARBA" id="ARBA00023224"/>
    </source>
</evidence>